<dbReference type="PANTHER" id="PTHR31645">
    <property type="entry name" value="OLIGOPEPTIDE TRANSPORTER YGL114W-RELATED"/>
    <property type="match status" value="1"/>
</dbReference>
<sequence>MKKEDEEKVSGLPENAYRELKEGEVFNPIMSPQKQYREVTPWSVFWGLVMAVIFSAAAAYLGLKVGQVFEAAIPIAIIAVGLSSGFKRKNALGENVIIQSIGACSGVIVAGAIFTLPALYILQDKYPEITINFFEVFMSSLLGGILGILLLIPFRKYFVSDMHGKYPFPEATATTQVLVSGEKGGSQAKPLILAGLIGGLYDFIIATFGWWSETVSTRIVGVGEMLADKAKVVLKVNTGAAVLGLGYIIGLKYSMIICAGSFLVWLVIIPLMSAIFGADVLTFGNDAITATVGSMSAEQIFTTYARHIGIGGIATAGVIGIINSWGIIRGAVGLAAKELKGKNTEADTATVRTQKDLSMKIISIGIFATLIVTYLFFHFGVLDNWYYALIGLLIVGIIAFLFTTVAANAIAIVGTNPVSGMTLMTLILSSIILVAAGLKGTAGMVSALIIGGVVCTALSMAGGFITDLKIGYWLGSTPAKQQTWKFLGTLVSAATVGGVILILNQTYGFTTGQLAAPQANAMAAVIEPLMSGSGAPWVLYGIGAVLAIVLNFCKIPALAFALGMFIPMELNTPLLIGGAISWYVGSRSKDQALNTARLEKGTLLASGFIAGGALMGVISAALRFGGINLLNEKWLEGNFAEPLAVVMYIALMAYLAISSLSAKKE</sequence>
<keyword evidence="4 6" id="KW-1133">Transmembrane helix</keyword>
<feature type="transmembrane region" description="Helical" evidence="6">
    <location>
        <begin position="444"/>
        <end position="465"/>
    </location>
</feature>
<accession>A0ABR7E3B7</accession>
<dbReference type="InterPro" id="IPR004813">
    <property type="entry name" value="OPT"/>
</dbReference>
<dbReference type="InterPro" id="IPR004814">
    <property type="entry name" value="Oligopep_transpt"/>
</dbReference>
<feature type="transmembrane region" description="Helical" evidence="6">
    <location>
        <begin position="385"/>
        <end position="411"/>
    </location>
</feature>
<dbReference type="Proteomes" id="UP000644010">
    <property type="component" value="Unassembled WGS sequence"/>
</dbReference>
<dbReference type="NCBIfam" id="TIGR00733">
    <property type="entry name" value="OPT family oligopeptide transporter"/>
    <property type="match status" value="1"/>
</dbReference>
<evidence type="ECO:0000256" key="2">
    <source>
        <dbReference type="ARBA" id="ARBA00022448"/>
    </source>
</evidence>
<dbReference type="NCBIfam" id="TIGR00728">
    <property type="entry name" value="OPT_sfam"/>
    <property type="match status" value="1"/>
</dbReference>
<feature type="transmembrane region" description="Helical" evidence="6">
    <location>
        <begin position="68"/>
        <end position="86"/>
    </location>
</feature>
<evidence type="ECO:0000313" key="7">
    <source>
        <dbReference type="EMBL" id="MBC5643708.1"/>
    </source>
</evidence>
<feature type="transmembrane region" description="Helical" evidence="6">
    <location>
        <begin position="98"/>
        <end position="123"/>
    </location>
</feature>
<evidence type="ECO:0000256" key="6">
    <source>
        <dbReference type="SAM" id="Phobius"/>
    </source>
</evidence>
<feature type="transmembrane region" description="Helical" evidence="6">
    <location>
        <begin position="232"/>
        <end position="250"/>
    </location>
</feature>
<feature type="transmembrane region" description="Helical" evidence="6">
    <location>
        <begin position="537"/>
        <end position="566"/>
    </location>
</feature>
<feature type="transmembrane region" description="Helical" evidence="6">
    <location>
        <begin position="361"/>
        <end position="379"/>
    </location>
</feature>
<feature type="transmembrane region" description="Helical" evidence="6">
    <location>
        <begin position="486"/>
        <end position="503"/>
    </location>
</feature>
<feature type="transmembrane region" description="Helical" evidence="6">
    <location>
        <begin position="418"/>
        <end position="438"/>
    </location>
</feature>
<organism evidence="7 8">
    <name type="scientific">Parabacteroides segnis</name>
    <dbReference type="NCBI Taxonomy" id="2763058"/>
    <lineage>
        <taxon>Bacteria</taxon>
        <taxon>Pseudomonadati</taxon>
        <taxon>Bacteroidota</taxon>
        <taxon>Bacteroidia</taxon>
        <taxon>Bacteroidales</taxon>
        <taxon>Tannerellaceae</taxon>
        <taxon>Parabacteroides</taxon>
    </lineage>
</organism>
<evidence type="ECO:0000313" key="8">
    <source>
        <dbReference type="Proteomes" id="UP000644010"/>
    </source>
</evidence>
<keyword evidence="8" id="KW-1185">Reference proteome</keyword>
<dbReference type="EMBL" id="JACOOI010000012">
    <property type="protein sequence ID" value="MBC5643708.1"/>
    <property type="molecule type" value="Genomic_DNA"/>
</dbReference>
<feature type="transmembrane region" description="Helical" evidence="6">
    <location>
        <begin position="39"/>
        <end position="62"/>
    </location>
</feature>
<evidence type="ECO:0000256" key="4">
    <source>
        <dbReference type="ARBA" id="ARBA00022989"/>
    </source>
</evidence>
<dbReference type="InterPro" id="IPR045035">
    <property type="entry name" value="YSL-like"/>
</dbReference>
<keyword evidence="3 6" id="KW-0812">Transmembrane</keyword>
<name>A0ABR7E3B7_9BACT</name>
<dbReference type="PANTHER" id="PTHR31645:SF0">
    <property type="entry name" value="OLIGOPEPTIDE TRANSPORTER YGL114W-RELATED"/>
    <property type="match status" value="1"/>
</dbReference>
<evidence type="ECO:0000256" key="5">
    <source>
        <dbReference type="ARBA" id="ARBA00023136"/>
    </source>
</evidence>
<feature type="transmembrane region" description="Helical" evidence="6">
    <location>
        <begin position="603"/>
        <end position="622"/>
    </location>
</feature>
<evidence type="ECO:0000256" key="1">
    <source>
        <dbReference type="ARBA" id="ARBA00004141"/>
    </source>
</evidence>
<gene>
    <name evidence="7" type="ORF">H8S77_12505</name>
</gene>
<feature type="transmembrane region" description="Helical" evidence="6">
    <location>
        <begin position="262"/>
        <end position="284"/>
    </location>
</feature>
<feature type="transmembrane region" description="Helical" evidence="6">
    <location>
        <begin position="642"/>
        <end position="662"/>
    </location>
</feature>
<feature type="transmembrane region" description="Helical" evidence="6">
    <location>
        <begin position="191"/>
        <end position="212"/>
    </location>
</feature>
<dbReference type="RefSeq" id="WP_186959655.1">
    <property type="nucleotide sequence ID" value="NZ_JACOOI010000012.1"/>
</dbReference>
<dbReference type="Pfam" id="PF03169">
    <property type="entry name" value="OPT"/>
    <property type="match status" value="1"/>
</dbReference>
<reference evidence="7 8" key="1">
    <citation type="submission" date="2020-08" db="EMBL/GenBank/DDBJ databases">
        <title>Genome public.</title>
        <authorList>
            <person name="Liu C."/>
            <person name="Sun Q."/>
        </authorList>
    </citation>
    <scope>NUCLEOTIDE SEQUENCE [LARGE SCALE GENOMIC DNA]</scope>
    <source>
        <strain evidence="7 8">BX2</strain>
    </source>
</reference>
<feature type="transmembrane region" description="Helical" evidence="6">
    <location>
        <begin position="304"/>
        <end position="328"/>
    </location>
</feature>
<protein>
    <submittedName>
        <fullName evidence="7">Oligopeptide transporter, OPT family</fullName>
    </submittedName>
</protein>
<evidence type="ECO:0000256" key="3">
    <source>
        <dbReference type="ARBA" id="ARBA00022692"/>
    </source>
</evidence>
<comment type="subcellular location">
    <subcellularLocation>
        <location evidence="1">Membrane</location>
        <topology evidence="1">Multi-pass membrane protein</topology>
    </subcellularLocation>
</comment>
<proteinExistence type="predicted"/>
<feature type="transmembrane region" description="Helical" evidence="6">
    <location>
        <begin position="129"/>
        <end position="152"/>
    </location>
</feature>
<keyword evidence="2" id="KW-0813">Transport</keyword>
<comment type="caution">
    <text evidence="7">The sequence shown here is derived from an EMBL/GenBank/DDBJ whole genome shotgun (WGS) entry which is preliminary data.</text>
</comment>
<keyword evidence="5 6" id="KW-0472">Membrane</keyword>